<dbReference type="HOGENOM" id="CLU_087508_0_0_2"/>
<dbReference type="Pfam" id="PF02663">
    <property type="entry name" value="FmdE"/>
    <property type="match status" value="1"/>
</dbReference>
<evidence type="ECO:0000259" key="6">
    <source>
        <dbReference type="Pfam" id="PF02663"/>
    </source>
</evidence>
<dbReference type="SUPFAM" id="SSF143555">
    <property type="entry name" value="FwdE-like"/>
    <property type="match status" value="1"/>
</dbReference>
<sequence length="214" mass="25149">MIKDIKKYEEFEQLKDVVKFHGHLCFGIALGYRVAKCANKYFRRDIDEDLVAIVGNNSCSVDAIQFLLGCTFGKGNLIHKDYGKHVYVFYSRNYKKALRISVKGDLFEYVNSLAEDFENYKKSLKEENKNEEEVKERLKQYSKELREKIIDKVLKTPEKELLNLEWIDINPPKKAKIYKSIKCEECGEYFMEIKGRVANGKIVCKECFERLINE</sequence>
<reference evidence="7" key="1">
    <citation type="submission" date="2009-10" db="EMBL/GenBank/DDBJ databases">
        <title>Complete sequence of chromosome of Methanocaldococcus vulcanius M7.</title>
        <authorList>
            <consortium name="US DOE Joint Genome Institute"/>
            <person name="Lucas S."/>
            <person name="Copeland A."/>
            <person name="Lapidus A."/>
            <person name="Glavina del Rio T."/>
            <person name="Dalin E."/>
            <person name="Tice H."/>
            <person name="Bruce D."/>
            <person name="Goodwin L."/>
            <person name="Pitluck S."/>
            <person name="Lcollab F.I."/>
            <person name="Brettin T."/>
            <person name="Detter J.C."/>
            <person name="Han C."/>
            <person name="Tapia R."/>
            <person name="Kuske C.R."/>
            <person name="Schmutz J."/>
            <person name="Larimer F."/>
            <person name="Land M."/>
            <person name="Hauser L."/>
            <person name="Kyrpides N."/>
            <person name="Ovchinikova G."/>
            <person name="Sieprawska-Lupa M."/>
            <person name="Whitman W.B."/>
            <person name="Woyke T."/>
        </authorList>
    </citation>
    <scope>NUCLEOTIDE SEQUENCE [LARGE SCALE GENOMIC DNA]</scope>
    <source>
        <strain evidence="7">M7</strain>
    </source>
</reference>
<dbReference type="Pfam" id="PF01258">
    <property type="entry name" value="zf-dskA_traR"/>
    <property type="match status" value="1"/>
</dbReference>
<feature type="coiled-coil region" evidence="4">
    <location>
        <begin position="110"/>
        <end position="151"/>
    </location>
</feature>
<dbReference type="PANTHER" id="PTHR39418">
    <property type="entry name" value="DEHYDROGENASE-RELATED"/>
    <property type="match status" value="1"/>
</dbReference>
<organism evidence="7 8">
    <name type="scientific">Methanocaldococcus vulcanius (strain ATCC 700851 / DSM 12094 / M7)</name>
    <name type="common">Methanococcus vulcanius</name>
    <dbReference type="NCBI Taxonomy" id="579137"/>
    <lineage>
        <taxon>Archaea</taxon>
        <taxon>Methanobacteriati</taxon>
        <taxon>Methanobacteriota</taxon>
        <taxon>Methanomada group</taxon>
        <taxon>Methanococci</taxon>
        <taxon>Methanococcales</taxon>
        <taxon>Methanocaldococcaceae</taxon>
        <taxon>Methanocaldococcus</taxon>
    </lineage>
</organism>
<dbReference type="AlphaFoldDB" id="C9RG64"/>
<dbReference type="InterPro" id="IPR026328">
    <property type="entry name" value="FmdE"/>
</dbReference>
<dbReference type="GO" id="GO:0008270">
    <property type="term" value="F:zinc ion binding"/>
    <property type="evidence" value="ECO:0007669"/>
    <property type="project" value="UniProtKB-KW"/>
</dbReference>
<dbReference type="PIRSF" id="PIRSF006578">
    <property type="entry name" value="FwdE"/>
    <property type="match status" value="1"/>
</dbReference>
<dbReference type="RefSeq" id="WP_015732786.1">
    <property type="nucleotide sequence ID" value="NC_013407.1"/>
</dbReference>
<name>C9RG64_METVM</name>
<evidence type="ECO:0000259" key="5">
    <source>
        <dbReference type="Pfam" id="PF01258"/>
    </source>
</evidence>
<proteinExistence type="predicted"/>
<keyword evidence="8" id="KW-1185">Reference proteome</keyword>
<dbReference type="InterPro" id="IPR000962">
    <property type="entry name" value="Znf_DskA_TraR"/>
</dbReference>
<evidence type="ECO:0000256" key="4">
    <source>
        <dbReference type="SAM" id="Coils"/>
    </source>
</evidence>
<feature type="domain" description="Zinc finger DksA/TraR C4-type" evidence="5">
    <location>
        <begin position="177"/>
        <end position="210"/>
    </location>
</feature>
<dbReference type="GeneID" id="8513045"/>
<dbReference type="Gene3D" id="3.30.1330.130">
    <property type="match status" value="1"/>
</dbReference>
<evidence type="ECO:0000256" key="3">
    <source>
        <dbReference type="ARBA" id="ARBA00022833"/>
    </source>
</evidence>
<dbReference type="STRING" id="579137.Metvu_0708"/>
<keyword evidence="1" id="KW-0479">Metal-binding</keyword>
<evidence type="ECO:0000256" key="2">
    <source>
        <dbReference type="ARBA" id="ARBA00022771"/>
    </source>
</evidence>
<dbReference type="PANTHER" id="PTHR39418:SF1">
    <property type="entry name" value="DEHYDROGENASE"/>
    <property type="match status" value="1"/>
</dbReference>
<keyword evidence="4" id="KW-0175">Coiled coil</keyword>
<dbReference type="InterPro" id="IPR053194">
    <property type="entry name" value="tRNA_methyltr_O"/>
</dbReference>
<dbReference type="Proteomes" id="UP000002063">
    <property type="component" value="Chromosome"/>
</dbReference>
<dbReference type="EMBL" id="CP001787">
    <property type="protein sequence ID" value="ACX72566.1"/>
    <property type="molecule type" value="Genomic_DNA"/>
</dbReference>
<gene>
    <name evidence="7" type="ordered locus">Metvu_0708</name>
</gene>
<dbReference type="OrthoDB" id="31120at2157"/>
<evidence type="ECO:0000313" key="7">
    <source>
        <dbReference type="EMBL" id="ACX72566.1"/>
    </source>
</evidence>
<dbReference type="KEGG" id="mvu:Metvu_0708"/>
<dbReference type="InterPro" id="IPR003814">
    <property type="entry name" value="FmdEsu_dom"/>
</dbReference>
<protein>
    <submittedName>
        <fullName evidence="7">Formylmethanofuran dehydrogenase subunit E region</fullName>
    </submittedName>
</protein>
<keyword evidence="2" id="KW-0863">Zinc-finger</keyword>
<accession>C9RG64</accession>
<feature type="domain" description="Formylmethanofuran dehydrogenase subunit E" evidence="6">
    <location>
        <begin position="20"/>
        <end position="162"/>
    </location>
</feature>
<evidence type="ECO:0000313" key="8">
    <source>
        <dbReference type="Proteomes" id="UP000002063"/>
    </source>
</evidence>
<evidence type="ECO:0000256" key="1">
    <source>
        <dbReference type="ARBA" id="ARBA00022723"/>
    </source>
</evidence>
<keyword evidence="3" id="KW-0862">Zinc</keyword>
<dbReference type="eggNOG" id="arCOG00762">
    <property type="taxonomic scope" value="Archaea"/>
</dbReference>